<protein>
    <submittedName>
        <fullName evidence="1">Uncharacterized protein</fullName>
    </submittedName>
</protein>
<evidence type="ECO:0000313" key="2">
    <source>
        <dbReference type="Proteomes" id="UP001054252"/>
    </source>
</evidence>
<evidence type="ECO:0000313" key="1">
    <source>
        <dbReference type="EMBL" id="GKV13839.1"/>
    </source>
</evidence>
<sequence length="110" mass="12670">MVVFRPNFMPILEETCRDIKRLKQIGRYFVAEVVDEAITAMINVGESALEKDEMTDGMKLVQLLISCVKAWHAVTNPKNQPCYQSFMPMLWFLALLLRGGIMFCLRQPMV</sequence>
<keyword evidence="2" id="KW-1185">Reference proteome</keyword>
<accession>A0AAV5JGQ8</accession>
<name>A0AAV5JGQ8_9ROSI</name>
<gene>
    <name evidence="1" type="ORF">SLEP1_g24811</name>
</gene>
<dbReference type="Proteomes" id="UP001054252">
    <property type="component" value="Unassembled WGS sequence"/>
</dbReference>
<dbReference type="EMBL" id="BPVZ01000039">
    <property type="protein sequence ID" value="GKV13839.1"/>
    <property type="molecule type" value="Genomic_DNA"/>
</dbReference>
<comment type="caution">
    <text evidence="1">The sequence shown here is derived from an EMBL/GenBank/DDBJ whole genome shotgun (WGS) entry which is preliminary data.</text>
</comment>
<reference evidence="1 2" key="1">
    <citation type="journal article" date="2021" name="Commun. Biol.">
        <title>The genome of Shorea leprosula (Dipterocarpaceae) highlights the ecological relevance of drought in aseasonal tropical rainforests.</title>
        <authorList>
            <person name="Ng K.K.S."/>
            <person name="Kobayashi M.J."/>
            <person name="Fawcett J.A."/>
            <person name="Hatakeyama M."/>
            <person name="Paape T."/>
            <person name="Ng C.H."/>
            <person name="Ang C.C."/>
            <person name="Tnah L.H."/>
            <person name="Lee C.T."/>
            <person name="Nishiyama T."/>
            <person name="Sese J."/>
            <person name="O'Brien M.J."/>
            <person name="Copetti D."/>
            <person name="Mohd Noor M.I."/>
            <person name="Ong R.C."/>
            <person name="Putra M."/>
            <person name="Sireger I.Z."/>
            <person name="Indrioko S."/>
            <person name="Kosugi Y."/>
            <person name="Izuno A."/>
            <person name="Isagi Y."/>
            <person name="Lee S.L."/>
            <person name="Shimizu K.K."/>
        </authorList>
    </citation>
    <scope>NUCLEOTIDE SEQUENCE [LARGE SCALE GENOMIC DNA]</scope>
    <source>
        <strain evidence="1">214</strain>
    </source>
</reference>
<proteinExistence type="predicted"/>
<dbReference type="AlphaFoldDB" id="A0AAV5JGQ8"/>
<organism evidence="1 2">
    <name type="scientific">Rubroshorea leprosula</name>
    <dbReference type="NCBI Taxonomy" id="152421"/>
    <lineage>
        <taxon>Eukaryota</taxon>
        <taxon>Viridiplantae</taxon>
        <taxon>Streptophyta</taxon>
        <taxon>Embryophyta</taxon>
        <taxon>Tracheophyta</taxon>
        <taxon>Spermatophyta</taxon>
        <taxon>Magnoliopsida</taxon>
        <taxon>eudicotyledons</taxon>
        <taxon>Gunneridae</taxon>
        <taxon>Pentapetalae</taxon>
        <taxon>rosids</taxon>
        <taxon>malvids</taxon>
        <taxon>Malvales</taxon>
        <taxon>Dipterocarpaceae</taxon>
        <taxon>Rubroshorea</taxon>
    </lineage>
</organism>